<comment type="similarity">
    <text evidence="2">Belongs to the IMPDH/GMPR family.</text>
</comment>
<dbReference type="RefSeq" id="WP_263607321.1">
    <property type="nucleotide sequence ID" value="NZ_JAOVQM010000001.1"/>
</dbReference>
<dbReference type="InterPro" id="IPR005990">
    <property type="entry name" value="IMP_DH"/>
</dbReference>
<keyword evidence="4" id="KW-0658">Purine biosynthesis</keyword>
<comment type="catalytic activity">
    <reaction evidence="8">
        <text>IMP + NAD(+) + H2O = XMP + NADH + H(+)</text>
        <dbReference type="Rhea" id="RHEA:11708"/>
        <dbReference type="ChEBI" id="CHEBI:15377"/>
        <dbReference type="ChEBI" id="CHEBI:15378"/>
        <dbReference type="ChEBI" id="CHEBI:57464"/>
        <dbReference type="ChEBI" id="CHEBI:57540"/>
        <dbReference type="ChEBI" id="CHEBI:57945"/>
        <dbReference type="ChEBI" id="CHEBI:58053"/>
        <dbReference type="EC" id="1.1.1.205"/>
    </reaction>
</comment>
<evidence type="ECO:0000256" key="1">
    <source>
        <dbReference type="ARBA" id="ARBA00001958"/>
    </source>
</evidence>
<comment type="cofactor">
    <cofactor evidence="1">
        <name>K(+)</name>
        <dbReference type="ChEBI" id="CHEBI:29103"/>
    </cofactor>
</comment>
<dbReference type="CDD" id="cd00381">
    <property type="entry name" value="IMPDH"/>
    <property type="match status" value="1"/>
</dbReference>
<dbReference type="PANTHER" id="PTHR11911">
    <property type="entry name" value="INOSINE-5-MONOPHOSPHATE DEHYDROGENASE RELATED"/>
    <property type="match status" value="1"/>
</dbReference>
<dbReference type="Gene3D" id="3.20.20.70">
    <property type="entry name" value="Aldolase class I"/>
    <property type="match status" value="2"/>
</dbReference>
<keyword evidence="5" id="KW-0630">Potassium</keyword>
<comment type="caution">
    <text evidence="10">The sequence shown here is derived from an EMBL/GenBank/DDBJ whole genome shotgun (WGS) entry which is preliminary data.</text>
</comment>
<evidence type="ECO:0000313" key="10">
    <source>
        <dbReference type="EMBL" id="MCV2231208.1"/>
    </source>
</evidence>
<dbReference type="InterPro" id="IPR015875">
    <property type="entry name" value="IMP_DH/GMP_Rdtase_CS"/>
</dbReference>
<dbReference type="EMBL" id="JAOVQM010000001">
    <property type="protein sequence ID" value="MCV2231208.1"/>
    <property type="molecule type" value="Genomic_DNA"/>
</dbReference>
<name>A0ABT2Y425_9MOLU</name>
<dbReference type="Pfam" id="PF00478">
    <property type="entry name" value="IMPDH"/>
    <property type="match status" value="1"/>
</dbReference>
<keyword evidence="11" id="KW-1185">Reference proteome</keyword>
<dbReference type="SMART" id="SM01240">
    <property type="entry name" value="IMPDH"/>
    <property type="match status" value="1"/>
</dbReference>
<evidence type="ECO:0000256" key="3">
    <source>
        <dbReference type="ARBA" id="ARBA00022749"/>
    </source>
</evidence>
<evidence type="ECO:0000256" key="4">
    <source>
        <dbReference type="ARBA" id="ARBA00022755"/>
    </source>
</evidence>
<evidence type="ECO:0000256" key="7">
    <source>
        <dbReference type="ARBA" id="ARBA00023027"/>
    </source>
</evidence>
<keyword evidence="7" id="KW-0520">NAD</keyword>
<evidence type="ECO:0000256" key="6">
    <source>
        <dbReference type="ARBA" id="ARBA00023002"/>
    </source>
</evidence>
<evidence type="ECO:0000259" key="9">
    <source>
        <dbReference type="Pfam" id="PF00478"/>
    </source>
</evidence>
<protein>
    <submittedName>
        <fullName evidence="10">IMP dehydrogenase</fullName>
    </submittedName>
</protein>
<dbReference type="InterPro" id="IPR013785">
    <property type="entry name" value="Aldolase_TIM"/>
</dbReference>
<evidence type="ECO:0000256" key="2">
    <source>
        <dbReference type="ARBA" id="ARBA00005502"/>
    </source>
</evidence>
<accession>A0ABT2Y425</accession>
<evidence type="ECO:0000256" key="5">
    <source>
        <dbReference type="ARBA" id="ARBA00022958"/>
    </source>
</evidence>
<dbReference type="SUPFAM" id="SSF51412">
    <property type="entry name" value="Inosine monophosphate dehydrogenase (IMPDH)"/>
    <property type="match status" value="1"/>
</dbReference>
<feature type="domain" description="IMP dehydrogenase/GMP reductase" evidence="9">
    <location>
        <begin position="10"/>
        <end position="362"/>
    </location>
</feature>
<keyword evidence="3" id="KW-0332">GMP biosynthesis</keyword>
<dbReference type="PANTHER" id="PTHR11911:SF111">
    <property type="entry name" value="INOSINE-5'-MONOPHOSPHATE DEHYDROGENASE"/>
    <property type="match status" value="1"/>
</dbReference>
<evidence type="ECO:0000313" key="11">
    <source>
        <dbReference type="Proteomes" id="UP001177160"/>
    </source>
</evidence>
<dbReference type="Proteomes" id="UP001177160">
    <property type="component" value="Unassembled WGS sequence"/>
</dbReference>
<dbReference type="InterPro" id="IPR001093">
    <property type="entry name" value="IMP_DH_GMPRt"/>
</dbReference>
<dbReference type="PROSITE" id="PS00487">
    <property type="entry name" value="IMP_DH_GMP_RED"/>
    <property type="match status" value="1"/>
</dbReference>
<sequence length="375" mass="39808">MLKEKITAEGYTFDDLLLVPSYSEVVPIQVKLDTKLTKKISLAIPVLSAAMDTVTESTMAIALAKLGGLGIIHKNMSIEDQVKEIQLVKTASFSETDATKDELGRLRVGAAVGVSKNTLERIDALVSAGVDIIAVDSAHGHSKGVIDTIKSIRHKYPDLDIIGGNIVTAQAAIDLIYAGATCLKVGVGPGSICTTRVVAGVGVPQLSAINDVYSVAKQYKVGIIADGGIKLSGDIPKALAAGADCVMMGSLLAGCTESPGEIFEHDGLKYKTYIGMGSLTAMQRGSSDRYFQGGVKELNKLVPEGIEACVPFKGPINDVIYQMMGGLRSGMGYCGCKTIEDMKLYARFMKITNAGLKESHPHDVKHMKASPNYHE</sequence>
<proteinExistence type="inferred from homology"/>
<evidence type="ECO:0000256" key="8">
    <source>
        <dbReference type="ARBA" id="ARBA00048028"/>
    </source>
</evidence>
<reference evidence="10" key="1">
    <citation type="submission" date="2022-09" db="EMBL/GenBank/DDBJ databases">
        <title>Novel Mycoplasma species identified in domestic and wild animals.</title>
        <authorList>
            <person name="Volokhov D.V."/>
            <person name="Furtak V.A."/>
            <person name="Zagorodnyaya T.A."/>
        </authorList>
    </citation>
    <scope>NUCLEOTIDE SEQUENCE</scope>
    <source>
        <strain evidence="10">Oakley</strain>
    </source>
</reference>
<gene>
    <name evidence="10" type="ORF">N7548_00010</name>
</gene>
<organism evidence="10 11">
    <name type="scientific">Paracholeplasma manati</name>
    <dbReference type="NCBI Taxonomy" id="591373"/>
    <lineage>
        <taxon>Bacteria</taxon>
        <taxon>Bacillati</taxon>
        <taxon>Mycoplasmatota</taxon>
        <taxon>Mollicutes</taxon>
        <taxon>Acholeplasmatales</taxon>
        <taxon>Acholeplasmataceae</taxon>
        <taxon>Paracholeplasma</taxon>
    </lineage>
</organism>
<keyword evidence="6" id="KW-0560">Oxidoreductase</keyword>